<feature type="compositionally biased region" description="Low complexity" evidence="1">
    <location>
        <begin position="21"/>
        <end position="33"/>
    </location>
</feature>
<feature type="transmembrane region" description="Helical" evidence="2">
    <location>
        <begin position="84"/>
        <end position="108"/>
    </location>
</feature>
<accession>A0A2H3JFH7</accession>
<evidence type="ECO:0000313" key="3">
    <source>
        <dbReference type="EMBL" id="PCH36438.1"/>
    </source>
</evidence>
<dbReference type="AlphaFoldDB" id="A0A2H3JFH7"/>
<evidence type="ECO:0000313" key="4">
    <source>
        <dbReference type="Proteomes" id="UP000218811"/>
    </source>
</evidence>
<feature type="compositionally biased region" description="Polar residues" evidence="1">
    <location>
        <begin position="283"/>
        <end position="308"/>
    </location>
</feature>
<feature type="region of interest" description="Disordered" evidence="1">
    <location>
        <begin position="20"/>
        <end position="53"/>
    </location>
</feature>
<feature type="region of interest" description="Disordered" evidence="1">
    <location>
        <begin position="204"/>
        <end position="308"/>
    </location>
</feature>
<evidence type="ECO:0000256" key="1">
    <source>
        <dbReference type="SAM" id="MobiDB-lite"/>
    </source>
</evidence>
<feature type="compositionally biased region" description="Polar residues" evidence="1">
    <location>
        <begin position="40"/>
        <end position="50"/>
    </location>
</feature>
<evidence type="ECO:0000256" key="2">
    <source>
        <dbReference type="SAM" id="Phobius"/>
    </source>
</evidence>
<protein>
    <submittedName>
        <fullName evidence="3">Uncharacterized protein</fullName>
    </submittedName>
</protein>
<feature type="region of interest" description="Disordered" evidence="1">
    <location>
        <begin position="144"/>
        <end position="174"/>
    </location>
</feature>
<organism evidence="3 4">
    <name type="scientific">Wolfiporia cocos (strain MD-104)</name>
    <name type="common">Brown rot fungus</name>
    <dbReference type="NCBI Taxonomy" id="742152"/>
    <lineage>
        <taxon>Eukaryota</taxon>
        <taxon>Fungi</taxon>
        <taxon>Dikarya</taxon>
        <taxon>Basidiomycota</taxon>
        <taxon>Agaricomycotina</taxon>
        <taxon>Agaricomycetes</taxon>
        <taxon>Polyporales</taxon>
        <taxon>Phaeolaceae</taxon>
        <taxon>Wolfiporia</taxon>
    </lineage>
</organism>
<reference evidence="3 4" key="1">
    <citation type="journal article" date="2012" name="Science">
        <title>The Paleozoic origin of enzymatic lignin decomposition reconstructed from 31 fungal genomes.</title>
        <authorList>
            <person name="Floudas D."/>
            <person name="Binder M."/>
            <person name="Riley R."/>
            <person name="Barry K."/>
            <person name="Blanchette R.A."/>
            <person name="Henrissat B."/>
            <person name="Martinez A.T."/>
            <person name="Otillar R."/>
            <person name="Spatafora J.W."/>
            <person name="Yadav J.S."/>
            <person name="Aerts A."/>
            <person name="Benoit I."/>
            <person name="Boyd A."/>
            <person name="Carlson A."/>
            <person name="Copeland A."/>
            <person name="Coutinho P.M."/>
            <person name="de Vries R.P."/>
            <person name="Ferreira P."/>
            <person name="Findley K."/>
            <person name="Foster B."/>
            <person name="Gaskell J."/>
            <person name="Glotzer D."/>
            <person name="Gorecki P."/>
            <person name="Heitman J."/>
            <person name="Hesse C."/>
            <person name="Hori C."/>
            <person name="Igarashi K."/>
            <person name="Jurgens J.A."/>
            <person name="Kallen N."/>
            <person name="Kersten P."/>
            <person name="Kohler A."/>
            <person name="Kuees U."/>
            <person name="Kumar T.K.A."/>
            <person name="Kuo A."/>
            <person name="LaButti K."/>
            <person name="Larrondo L.F."/>
            <person name="Lindquist E."/>
            <person name="Ling A."/>
            <person name="Lombard V."/>
            <person name="Lucas S."/>
            <person name="Lundell T."/>
            <person name="Martin R."/>
            <person name="McLaughlin D.J."/>
            <person name="Morgenstern I."/>
            <person name="Morin E."/>
            <person name="Murat C."/>
            <person name="Nagy L.G."/>
            <person name="Nolan M."/>
            <person name="Ohm R.A."/>
            <person name="Patyshakuliyeva A."/>
            <person name="Rokas A."/>
            <person name="Ruiz-Duenas F.J."/>
            <person name="Sabat G."/>
            <person name="Salamov A."/>
            <person name="Samejima M."/>
            <person name="Schmutz J."/>
            <person name="Slot J.C."/>
            <person name="St John F."/>
            <person name="Stenlid J."/>
            <person name="Sun H."/>
            <person name="Sun S."/>
            <person name="Syed K."/>
            <person name="Tsang A."/>
            <person name="Wiebenga A."/>
            <person name="Young D."/>
            <person name="Pisabarro A."/>
            <person name="Eastwood D.C."/>
            <person name="Martin F."/>
            <person name="Cullen D."/>
            <person name="Grigoriev I.V."/>
            <person name="Hibbett D.S."/>
        </authorList>
    </citation>
    <scope>NUCLEOTIDE SEQUENCE [LARGE SCALE GENOMIC DNA]</scope>
    <source>
        <strain evidence="3 4">MD-104</strain>
    </source>
</reference>
<sequence length="427" mass="45525">MAVTGLTSIGGITNFWRPNSPRKSSFSSRTSSSWLREWPPTTSTSTQASRGSRPALALAPRYGAVDSIPDSDPANTTPSGHTSAATYLVSLGAVLSCVLCALVFVFVFKMRSRRRVRALQAESALAGEPNSWEKSARLQSLNGSETTLTEPNQSQLSTNLKRSSATPRSSRFSTVRTIDHPRACACPQCLSRLRGANYRIPGIPIPAQFETPPPSTFTRTTGTGGGSGSSPRSESGTRRASFPHVYSPHTPSPLVDENAYRHASIFSEPSPPLPPTEHEWQLTHGTGTSTATVSTLSPASLTQDSPLSSLGTSLAREMSVLPETPPALERERGARVSLTSGFASIDDVDVVAGEMETMSLELKLSKPVEKDLASSNVWLSDADWVYSEEAAPALTLMNGTSSDFDVKMDVVPLSTPAPDPDASLCLT</sequence>
<keyword evidence="2" id="KW-1133">Transmembrane helix</keyword>
<dbReference type="Proteomes" id="UP000218811">
    <property type="component" value="Unassembled WGS sequence"/>
</dbReference>
<dbReference type="EMBL" id="KB467876">
    <property type="protein sequence ID" value="PCH36438.1"/>
    <property type="molecule type" value="Genomic_DNA"/>
</dbReference>
<dbReference type="OrthoDB" id="10686998at2759"/>
<keyword evidence="2" id="KW-0812">Transmembrane</keyword>
<dbReference type="OMA" id="RTHNDEN"/>
<proteinExistence type="predicted"/>
<name>A0A2H3JFH7_WOLCO</name>
<keyword evidence="4" id="KW-1185">Reference proteome</keyword>
<gene>
    <name evidence="3" type="ORF">WOLCODRAFT_166924</name>
</gene>
<keyword evidence="2" id="KW-0472">Membrane</keyword>